<sequence length="250" mass="26958">MPPRPRPSESTQEELSGALGGTIGAASAVAEVTRRLLAYFSSDAVQPGDRLPPERQLALTLGVGRSAVREALAALEILGVVNVRPGSGTYLRGRASELLPQTLSWGLLINTPQTEELIGVRHGLEVQAARLAAQSATPELLDEMEQQLLTMEGSTGDYETFVAADMRFHQAVALASQNALISDLLQTVRSLIRVWVERSMHDSAHAQLAVKDHRALFEAISAGDADQAAAAMNIHMESALQRLSKYLDRD</sequence>
<dbReference type="PANTHER" id="PTHR43537">
    <property type="entry name" value="TRANSCRIPTIONAL REGULATOR, GNTR FAMILY"/>
    <property type="match status" value="1"/>
</dbReference>
<keyword evidence="2" id="KW-0238">DNA-binding</keyword>
<evidence type="ECO:0000313" key="5">
    <source>
        <dbReference type="EMBL" id="WTT21925.1"/>
    </source>
</evidence>
<organism evidence="5">
    <name type="scientific">Streptomyces sp. NBC_00093</name>
    <dbReference type="NCBI Taxonomy" id="2975649"/>
    <lineage>
        <taxon>Bacteria</taxon>
        <taxon>Bacillati</taxon>
        <taxon>Actinomycetota</taxon>
        <taxon>Actinomycetes</taxon>
        <taxon>Kitasatosporales</taxon>
        <taxon>Streptomycetaceae</taxon>
        <taxon>Streptomyces</taxon>
    </lineage>
</organism>
<dbReference type="AlphaFoldDB" id="A0AAU2ACG4"/>
<dbReference type="SUPFAM" id="SSF48008">
    <property type="entry name" value="GntR ligand-binding domain-like"/>
    <property type="match status" value="1"/>
</dbReference>
<feature type="domain" description="HTH gntR-type" evidence="4">
    <location>
        <begin position="26"/>
        <end position="94"/>
    </location>
</feature>
<gene>
    <name evidence="5" type="ORF">OHA22_43530</name>
</gene>
<dbReference type="PANTHER" id="PTHR43537:SF5">
    <property type="entry name" value="UXU OPERON TRANSCRIPTIONAL REGULATOR"/>
    <property type="match status" value="1"/>
</dbReference>
<name>A0AAU2ACG4_9ACTN</name>
<dbReference type="InterPro" id="IPR000524">
    <property type="entry name" value="Tscrpt_reg_HTH_GntR"/>
</dbReference>
<dbReference type="Pfam" id="PF07729">
    <property type="entry name" value="FCD"/>
    <property type="match status" value="1"/>
</dbReference>
<evidence type="ECO:0000259" key="4">
    <source>
        <dbReference type="PROSITE" id="PS50949"/>
    </source>
</evidence>
<dbReference type="Gene3D" id="1.20.120.530">
    <property type="entry name" value="GntR ligand-binding domain-like"/>
    <property type="match status" value="1"/>
</dbReference>
<dbReference type="PRINTS" id="PR00035">
    <property type="entry name" value="HTHGNTR"/>
</dbReference>
<dbReference type="EMBL" id="CP108222">
    <property type="protein sequence ID" value="WTT21925.1"/>
    <property type="molecule type" value="Genomic_DNA"/>
</dbReference>
<evidence type="ECO:0000256" key="3">
    <source>
        <dbReference type="ARBA" id="ARBA00023163"/>
    </source>
</evidence>
<keyword evidence="1" id="KW-0805">Transcription regulation</keyword>
<dbReference type="InterPro" id="IPR036390">
    <property type="entry name" value="WH_DNA-bd_sf"/>
</dbReference>
<dbReference type="CDD" id="cd07377">
    <property type="entry name" value="WHTH_GntR"/>
    <property type="match status" value="1"/>
</dbReference>
<evidence type="ECO:0000256" key="2">
    <source>
        <dbReference type="ARBA" id="ARBA00023125"/>
    </source>
</evidence>
<protein>
    <submittedName>
        <fullName evidence="5">FadR family transcriptional regulator</fullName>
    </submittedName>
</protein>
<dbReference type="InterPro" id="IPR008920">
    <property type="entry name" value="TF_FadR/GntR_C"/>
</dbReference>
<dbReference type="InterPro" id="IPR011711">
    <property type="entry name" value="GntR_C"/>
</dbReference>
<evidence type="ECO:0000256" key="1">
    <source>
        <dbReference type="ARBA" id="ARBA00023015"/>
    </source>
</evidence>
<dbReference type="GO" id="GO:0003700">
    <property type="term" value="F:DNA-binding transcription factor activity"/>
    <property type="evidence" value="ECO:0007669"/>
    <property type="project" value="InterPro"/>
</dbReference>
<dbReference type="GO" id="GO:0003677">
    <property type="term" value="F:DNA binding"/>
    <property type="evidence" value="ECO:0007669"/>
    <property type="project" value="UniProtKB-KW"/>
</dbReference>
<keyword evidence="3" id="KW-0804">Transcription</keyword>
<reference evidence="5" key="1">
    <citation type="submission" date="2022-10" db="EMBL/GenBank/DDBJ databases">
        <title>The complete genomes of actinobacterial strains from the NBC collection.</title>
        <authorList>
            <person name="Joergensen T.S."/>
            <person name="Alvarez Arevalo M."/>
            <person name="Sterndorff E.B."/>
            <person name="Faurdal D."/>
            <person name="Vuksanovic O."/>
            <person name="Mourched A.-S."/>
            <person name="Charusanti P."/>
            <person name="Shaw S."/>
            <person name="Blin K."/>
            <person name="Weber T."/>
        </authorList>
    </citation>
    <scope>NUCLEOTIDE SEQUENCE</scope>
    <source>
        <strain evidence="5">NBC_00093</strain>
    </source>
</reference>
<dbReference type="Gene3D" id="1.10.10.10">
    <property type="entry name" value="Winged helix-like DNA-binding domain superfamily/Winged helix DNA-binding domain"/>
    <property type="match status" value="1"/>
</dbReference>
<accession>A0AAU2ACG4</accession>
<dbReference type="PROSITE" id="PS50949">
    <property type="entry name" value="HTH_GNTR"/>
    <property type="match status" value="1"/>
</dbReference>
<dbReference type="SUPFAM" id="SSF46785">
    <property type="entry name" value="Winged helix' DNA-binding domain"/>
    <property type="match status" value="1"/>
</dbReference>
<dbReference type="SMART" id="SM00895">
    <property type="entry name" value="FCD"/>
    <property type="match status" value="1"/>
</dbReference>
<dbReference type="Pfam" id="PF00392">
    <property type="entry name" value="GntR"/>
    <property type="match status" value="1"/>
</dbReference>
<proteinExistence type="predicted"/>
<dbReference type="InterPro" id="IPR036388">
    <property type="entry name" value="WH-like_DNA-bd_sf"/>
</dbReference>
<dbReference type="SMART" id="SM00345">
    <property type="entry name" value="HTH_GNTR"/>
    <property type="match status" value="1"/>
</dbReference>